<dbReference type="RefSeq" id="XP_009055975.1">
    <property type="nucleotide sequence ID" value="XM_009057727.1"/>
</dbReference>
<evidence type="ECO:0000259" key="11">
    <source>
        <dbReference type="Pfam" id="PF18137"/>
    </source>
</evidence>
<evidence type="ECO:0000256" key="9">
    <source>
        <dbReference type="ARBA" id="ARBA00045241"/>
    </source>
</evidence>
<dbReference type="PANTHER" id="PTHR12748">
    <property type="entry name" value="ORIGIN RECOGNITION COMPLEX SUBUNIT 3"/>
    <property type="match status" value="1"/>
</dbReference>
<comment type="similarity">
    <text evidence="2">Belongs to the ORC3 family.</text>
</comment>
<dbReference type="PANTHER" id="PTHR12748:SF0">
    <property type="entry name" value="ORIGIN RECOGNITION COMPLEX SUBUNIT 3"/>
    <property type="match status" value="1"/>
</dbReference>
<comment type="subunit">
    <text evidence="8">Component of ORC, a complex composed of at least 6 subunits: ORC1, ORC2, ORC3, ORC4, ORC5 and ORC6. ORC is regulated in a cell-cycle dependent manner. It is sequentially assembled at the exit from anaphase of mitosis and disassembled as cells enter S phase.</text>
</comment>
<dbReference type="InterPro" id="IPR020795">
    <property type="entry name" value="ORC3"/>
</dbReference>
<dbReference type="InterPro" id="IPR040855">
    <property type="entry name" value="ORC_WH_C"/>
</dbReference>
<accession>V4AIH2</accession>
<dbReference type="GO" id="GO:0006270">
    <property type="term" value="P:DNA replication initiation"/>
    <property type="evidence" value="ECO:0007669"/>
    <property type="project" value="TreeGrafter"/>
</dbReference>
<comment type="subcellular location">
    <subcellularLocation>
        <location evidence="1">Nucleus</location>
    </subcellularLocation>
</comment>
<keyword evidence="14" id="KW-1185">Reference proteome</keyword>
<dbReference type="GO" id="GO:0031261">
    <property type="term" value="C:DNA replication preinitiation complex"/>
    <property type="evidence" value="ECO:0007669"/>
    <property type="project" value="TreeGrafter"/>
</dbReference>
<dbReference type="EMBL" id="KB201931">
    <property type="protein sequence ID" value="ESO93276.1"/>
    <property type="molecule type" value="Genomic_DNA"/>
</dbReference>
<evidence type="ECO:0000256" key="8">
    <source>
        <dbReference type="ARBA" id="ARBA00026084"/>
    </source>
</evidence>
<evidence type="ECO:0000259" key="10">
    <source>
        <dbReference type="Pfam" id="PF07034"/>
    </source>
</evidence>
<gene>
    <name evidence="13" type="ORF">LOTGIDRAFT_232717</name>
</gene>
<dbReference type="Pfam" id="PF19675">
    <property type="entry name" value="ORC3_ins"/>
    <property type="match status" value="1"/>
</dbReference>
<dbReference type="OMA" id="YCLMEHY"/>
<reference evidence="13 14" key="1">
    <citation type="journal article" date="2013" name="Nature">
        <title>Insights into bilaterian evolution from three spiralian genomes.</title>
        <authorList>
            <person name="Simakov O."/>
            <person name="Marletaz F."/>
            <person name="Cho S.J."/>
            <person name="Edsinger-Gonzales E."/>
            <person name="Havlak P."/>
            <person name="Hellsten U."/>
            <person name="Kuo D.H."/>
            <person name="Larsson T."/>
            <person name="Lv J."/>
            <person name="Arendt D."/>
            <person name="Savage R."/>
            <person name="Osoegawa K."/>
            <person name="de Jong P."/>
            <person name="Grimwood J."/>
            <person name="Chapman J.A."/>
            <person name="Shapiro H."/>
            <person name="Aerts A."/>
            <person name="Otillar R.P."/>
            <person name="Terry A.Y."/>
            <person name="Boore J.L."/>
            <person name="Grigoriev I.V."/>
            <person name="Lindberg D.R."/>
            <person name="Seaver E.C."/>
            <person name="Weisblat D.A."/>
            <person name="Putnam N.H."/>
            <person name="Rokhsar D.S."/>
        </authorList>
    </citation>
    <scope>NUCLEOTIDE SEQUENCE [LARGE SCALE GENOMIC DNA]</scope>
</reference>
<feature type="domain" description="Origin recognition complex subunit 3 winged helix C-terminal" evidence="11">
    <location>
        <begin position="616"/>
        <end position="726"/>
    </location>
</feature>
<dbReference type="GeneID" id="20249022"/>
<feature type="domain" description="Origin recognition complex subunit 3 N-terminal" evidence="10">
    <location>
        <begin position="5"/>
        <end position="335"/>
    </location>
</feature>
<dbReference type="KEGG" id="lgi:LOTGIDRAFT_232717"/>
<dbReference type="Pfam" id="PF07034">
    <property type="entry name" value="ORC3_N"/>
    <property type="match status" value="1"/>
</dbReference>
<evidence type="ECO:0000256" key="2">
    <source>
        <dbReference type="ARBA" id="ARBA00010977"/>
    </source>
</evidence>
<evidence type="ECO:0000313" key="13">
    <source>
        <dbReference type="EMBL" id="ESO93276.1"/>
    </source>
</evidence>
<dbReference type="STRING" id="225164.V4AIH2"/>
<dbReference type="Proteomes" id="UP000030746">
    <property type="component" value="Unassembled WGS sequence"/>
</dbReference>
<name>V4AIH2_LOTGI</name>
<dbReference type="HOGENOM" id="CLU_015257_2_0_1"/>
<dbReference type="InterPro" id="IPR045667">
    <property type="entry name" value="ORC3_N"/>
</dbReference>
<dbReference type="GO" id="GO:0005664">
    <property type="term" value="C:nuclear origin of replication recognition complex"/>
    <property type="evidence" value="ECO:0007669"/>
    <property type="project" value="InterPro"/>
</dbReference>
<dbReference type="AlphaFoldDB" id="V4AIH2"/>
<evidence type="ECO:0000313" key="14">
    <source>
        <dbReference type="Proteomes" id="UP000030746"/>
    </source>
</evidence>
<dbReference type="GO" id="GO:0005656">
    <property type="term" value="C:nuclear pre-replicative complex"/>
    <property type="evidence" value="ECO:0007669"/>
    <property type="project" value="TreeGrafter"/>
</dbReference>
<evidence type="ECO:0000256" key="6">
    <source>
        <dbReference type="ARBA" id="ARBA00023125"/>
    </source>
</evidence>
<evidence type="ECO:0000256" key="5">
    <source>
        <dbReference type="ARBA" id="ARBA00022705"/>
    </source>
</evidence>
<evidence type="ECO:0000256" key="4">
    <source>
        <dbReference type="ARBA" id="ARBA00022553"/>
    </source>
</evidence>
<dbReference type="OrthoDB" id="10265211at2759"/>
<protein>
    <recommendedName>
        <fullName evidence="3">Origin recognition complex subunit 3</fullName>
    </recommendedName>
</protein>
<keyword evidence="4" id="KW-0597">Phosphoprotein</keyword>
<evidence type="ECO:0000256" key="3">
    <source>
        <dbReference type="ARBA" id="ARBA00019085"/>
    </source>
</evidence>
<dbReference type="Pfam" id="PF18137">
    <property type="entry name" value="WHD_ORC"/>
    <property type="match status" value="1"/>
</dbReference>
<keyword evidence="7" id="KW-0539">Nucleus</keyword>
<dbReference type="InterPro" id="IPR045663">
    <property type="entry name" value="ORC3_ins"/>
</dbReference>
<evidence type="ECO:0000259" key="12">
    <source>
        <dbReference type="Pfam" id="PF19675"/>
    </source>
</evidence>
<evidence type="ECO:0000256" key="1">
    <source>
        <dbReference type="ARBA" id="ARBA00004123"/>
    </source>
</evidence>
<keyword evidence="6" id="KW-0238">DNA-binding</keyword>
<organism evidence="13 14">
    <name type="scientific">Lottia gigantea</name>
    <name type="common">Giant owl limpet</name>
    <dbReference type="NCBI Taxonomy" id="225164"/>
    <lineage>
        <taxon>Eukaryota</taxon>
        <taxon>Metazoa</taxon>
        <taxon>Spiralia</taxon>
        <taxon>Lophotrochozoa</taxon>
        <taxon>Mollusca</taxon>
        <taxon>Gastropoda</taxon>
        <taxon>Patellogastropoda</taxon>
        <taxon>Lottioidea</taxon>
        <taxon>Lottiidae</taxon>
        <taxon>Lottia</taxon>
    </lineage>
</organism>
<proteinExistence type="inferred from homology"/>
<sequence length="729" mass="83690">MNTAESVSKGCFAYKGKKKVAKPIDYFPVKDNTGKQRHEVCQEMWENVDTEIQILQSNLNSKIFEELLSFVESSHKGVGRKTLVKEIPTAALITGVNTPDHAVMFNNMVSLMKERVTPHIATLRSKDCPALKNILSKTICQLTQRPDLGLDDEDDELIQTVLKKNSPCTMSTLVNWYQDMYSSGKSSPKKRRSRSGSVDDIDYKPTLVIVLEDMESFSPNVLQDFITICSNYIEELPIVLVFGIATSVSAVHRLLSNCVSSLLCMEKFQAPPSSDYLTQVINQILFTSTHPFRLGPKVFHLLLDLFLYHDFSVINFVKGLQFCMLDHYYSNPLAHLCCPESDISSTVKKLHEADLEKIRLLTSFSKYVSFTTNHNGFKLSAFVIHKLFWRRCVDSCSSEEKVTFKDNKSMKTKVTELLQGLHDYHKSFFPLMNLLHVLVCRLPRHPLGKQLRELYSICIECSLTDSDGYKEAFDLLRMLSKEEMINLLTQGIKHITEYNLPHEINTIPSQIETYLQRLTLLNAETEHVPEEEPEIETENLIIPKKTDLHNLRKTLQKMEKQKKRLTPYEKLRNETLDFLHLLFQKYLKCPTSLPLYELLYYNSVSIIKHHINAAPRSAIQRALSTPHQYLQCKCCEGDPNSILPTMPDVCIVYKLHLECGQLINLYDWLQAFMTVVTSEDEENDAKSKKPDQILQARFIRAVSELQFLGFIKPTKRKTDHVARLTWGGC</sequence>
<feature type="domain" description="Origin recognition complex subunit 3 insertion" evidence="12">
    <location>
        <begin position="389"/>
        <end position="604"/>
    </location>
</feature>
<dbReference type="GO" id="GO:0003688">
    <property type="term" value="F:DNA replication origin binding"/>
    <property type="evidence" value="ECO:0007669"/>
    <property type="project" value="TreeGrafter"/>
</dbReference>
<keyword evidence="5" id="KW-0235">DNA replication</keyword>
<dbReference type="CDD" id="cd20704">
    <property type="entry name" value="Orc3"/>
    <property type="match status" value="2"/>
</dbReference>
<evidence type="ECO:0000256" key="7">
    <source>
        <dbReference type="ARBA" id="ARBA00023242"/>
    </source>
</evidence>
<dbReference type="CTD" id="20249022"/>
<comment type="function">
    <text evidence="9">Component of the origin recognition complex (ORC) that binds origins of replication. DNA-binding is ATP-dependent. The specific DNA sequences that define origins of replication have not been identified yet. ORC is required to assemble the pre-replication complex necessary to initiate DNA replication. Binds histone H3 and H4 trimethylation marks H3K9me3, H3K27me3 and H4K20me3.</text>
</comment>